<dbReference type="GO" id="GO:0046872">
    <property type="term" value="F:metal ion binding"/>
    <property type="evidence" value="ECO:0007669"/>
    <property type="project" value="UniProtKB-KW"/>
</dbReference>
<dbReference type="PROSITE" id="PS50023">
    <property type="entry name" value="LIM_DOMAIN_2"/>
    <property type="match status" value="1"/>
</dbReference>
<protein>
    <recommendedName>
        <fullName evidence="9">RhoGAP-domain-containing protein</fullName>
    </recommendedName>
</protein>
<gene>
    <name evidence="7" type="ORF">EC973_007485</name>
</gene>
<organism evidence="7 8">
    <name type="scientific">Apophysomyces ossiformis</name>
    <dbReference type="NCBI Taxonomy" id="679940"/>
    <lineage>
        <taxon>Eukaryota</taxon>
        <taxon>Fungi</taxon>
        <taxon>Fungi incertae sedis</taxon>
        <taxon>Mucoromycota</taxon>
        <taxon>Mucoromycotina</taxon>
        <taxon>Mucoromycetes</taxon>
        <taxon>Mucorales</taxon>
        <taxon>Mucorineae</taxon>
        <taxon>Mucoraceae</taxon>
        <taxon>Apophysomyces</taxon>
    </lineage>
</organism>
<keyword evidence="2 3" id="KW-0862">Zinc</keyword>
<evidence type="ECO:0000256" key="2">
    <source>
        <dbReference type="ARBA" id="ARBA00022833"/>
    </source>
</evidence>
<dbReference type="InterPro" id="IPR042869">
    <property type="entry name" value="ARHGAP11A/B"/>
</dbReference>
<dbReference type="Proteomes" id="UP000605846">
    <property type="component" value="Unassembled WGS sequence"/>
</dbReference>
<feature type="compositionally biased region" description="Polar residues" evidence="4">
    <location>
        <begin position="835"/>
        <end position="857"/>
    </location>
</feature>
<evidence type="ECO:0008006" key="9">
    <source>
        <dbReference type="Google" id="ProtNLM"/>
    </source>
</evidence>
<keyword evidence="1 3" id="KW-0479">Metal-binding</keyword>
<name>A0A8H7BXU2_9FUNG</name>
<feature type="domain" description="LIM zinc-binding" evidence="5">
    <location>
        <begin position="184"/>
        <end position="247"/>
    </location>
</feature>
<evidence type="ECO:0000256" key="4">
    <source>
        <dbReference type="SAM" id="MobiDB-lite"/>
    </source>
</evidence>
<dbReference type="PANTHER" id="PTHR15670:SF4">
    <property type="entry name" value="RHO GTPASE-ACTIVATING PROTEIN 11A"/>
    <property type="match status" value="1"/>
</dbReference>
<dbReference type="PANTHER" id="PTHR15670">
    <property type="entry name" value="RHO GTPASE ACTIVATING PROTEIN 11A"/>
    <property type="match status" value="1"/>
</dbReference>
<dbReference type="Pfam" id="PF00620">
    <property type="entry name" value="RhoGAP"/>
    <property type="match status" value="1"/>
</dbReference>
<feature type="region of interest" description="Disordered" evidence="4">
    <location>
        <begin position="781"/>
        <end position="871"/>
    </location>
</feature>
<dbReference type="EMBL" id="JABAYA010000055">
    <property type="protein sequence ID" value="KAF7727507.1"/>
    <property type="molecule type" value="Genomic_DNA"/>
</dbReference>
<keyword evidence="3" id="KW-0440">LIM domain</keyword>
<dbReference type="GO" id="GO:0007165">
    <property type="term" value="P:signal transduction"/>
    <property type="evidence" value="ECO:0007669"/>
    <property type="project" value="InterPro"/>
</dbReference>
<dbReference type="PROSITE" id="PS00478">
    <property type="entry name" value="LIM_DOMAIN_1"/>
    <property type="match status" value="1"/>
</dbReference>
<dbReference type="InterPro" id="IPR008936">
    <property type="entry name" value="Rho_GTPase_activation_prot"/>
</dbReference>
<feature type="compositionally biased region" description="Polar residues" evidence="4">
    <location>
        <begin position="794"/>
        <end position="813"/>
    </location>
</feature>
<proteinExistence type="predicted"/>
<sequence>MTVDQLRDRQNAMEEKVYRIWTVLSAFEESAAACISDMLVHVSEGSYVEGVKMADYFIIHVEVLFDAIDDLLNQYHAVAQDELCHQREAKMLCKKVSNFFALLSHTQESGLRRIGVTQELLSLVTGLAHYLKVLIRIALTGALRLEKQYDMKMTAISRFLSQLMELANKQRCFPAAPEPLMTFDFCQVCKQVCDDQCFKFQHYLWHDRCFACCKCCAPLRDQYREVSLDPSDQTLLCKHCATQTPGLRQGFEHVTQLQQYSFLLRVSLKRLYNLLNVNENAALYDRTDDRHAIQHNIHPPSEILTKDPYAASYPNGDKLAEKINLGDIKRMKSTHMKRKLTDSYRVAKRSTLMETPSPNAAYLTSQPDDQGIASGQQNDSCENFIANTEETTLANLHILGNEDALTLDDIPQLVAAQQQIQSSQGPTQHQQTQNYTKIKPDSKFYYFAELGALDHFMVKHIAVLYLEEIVKSYFTIEELADLIDDKKNSTLWGKFVAGLKAGGNKKAPRAKGKSTVTNTKRYNQSHTAALQNLEGTFGVPLDILVEKNGVESNLGAGPTRIRIPSFVDDSISAMKQMDMSIEGIFRKNGNIKRLKVTSEEIDKNPSGYQLINERPIQIAALTKKFLRELPDPLLTFKLHKLFIVAQKLETEAERKRVTHLACCLLPKPNRDTMEVLFLFMKWVATFAHIDEESGSKMDLLNLATVLAPNILYSKSKDPAKDESFAAIESVHMLLKYQEEFCTVPEDFVPMLKNLSYGEGDMERNVRDILKKCEVAMKLKKSHSAGNYPTMPPRQHSSPAAVPTSSSILQSPQQEYPAHYHLSTSPVDITYPPNSPNTSPYFLSSPSEQFPTQHSAPTHSGAASMLVSDALR</sequence>
<evidence type="ECO:0000313" key="7">
    <source>
        <dbReference type="EMBL" id="KAF7727507.1"/>
    </source>
</evidence>
<evidence type="ECO:0000256" key="1">
    <source>
        <dbReference type="ARBA" id="ARBA00022723"/>
    </source>
</evidence>
<dbReference type="SMART" id="SM00132">
    <property type="entry name" value="LIM"/>
    <property type="match status" value="1"/>
</dbReference>
<dbReference type="SUPFAM" id="SSF48350">
    <property type="entry name" value="GTPase activation domain, GAP"/>
    <property type="match status" value="1"/>
</dbReference>
<dbReference type="InterPro" id="IPR001781">
    <property type="entry name" value="Znf_LIM"/>
</dbReference>
<dbReference type="AlphaFoldDB" id="A0A8H7BXU2"/>
<evidence type="ECO:0000313" key="8">
    <source>
        <dbReference type="Proteomes" id="UP000605846"/>
    </source>
</evidence>
<dbReference type="SMART" id="SM00324">
    <property type="entry name" value="RhoGAP"/>
    <property type="match status" value="1"/>
</dbReference>
<dbReference type="GO" id="GO:0005096">
    <property type="term" value="F:GTPase activator activity"/>
    <property type="evidence" value="ECO:0007669"/>
    <property type="project" value="TreeGrafter"/>
</dbReference>
<dbReference type="InterPro" id="IPR000198">
    <property type="entry name" value="RhoGAP_dom"/>
</dbReference>
<dbReference type="OrthoDB" id="20689at2759"/>
<dbReference type="PROSITE" id="PS50238">
    <property type="entry name" value="RHOGAP"/>
    <property type="match status" value="1"/>
</dbReference>
<reference evidence="7" key="1">
    <citation type="submission" date="2020-01" db="EMBL/GenBank/DDBJ databases">
        <title>Genome Sequencing of Three Apophysomyces-Like Fungal Strains Confirms a Novel Fungal Genus in the Mucoromycota with divergent Burkholderia-like Endosymbiotic Bacteria.</title>
        <authorList>
            <person name="Stajich J.E."/>
            <person name="Macias A.M."/>
            <person name="Carter-House D."/>
            <person name="Lovett B."/>
            <person name="Kasson L.R."/>
            <person name="Berry K."/>
            <person name="Grigoriev I."/>
            <person name="Chang Y."/>
            <person name="Spatafora J."/>
            <person name="Kasson M.T."/>
        </authorList>
    </citation>
    <scope>NUCLEOTIDE SEQUENCE</scope>
    <source>
        <strain evidence="7">NRRL A-21654</strain>
    </source>
</reference>
<evidence type="ECO:0000259" key="5">
    <source>
        <dbReference type="PROSITE" id="PS50023"/>
    </source>
</evidence>
<comment type="caution">
    <text evidence="7">The sequence shown here is derived from an EMBL/GenBank/DDBJ whole genome shotgun (WGS) entry which is preliminary data.</text>
</comment>
<feature type="domain" description="Rho-GAP" evidence="6">
    <location>
        <begin position="539"/>
        <end position="741"/>
    </location>
</feature>
<dbReference type="Gene3D" id="2.10.110.10">
    <property type="entry name" value="Cysteine Rich Protein"/>
    <property type="match status" value="1"/>
</dbReference>
<evidence type="ECO:0000259" key="6">
    <source>
        <dbReference type="PROSITE" id="PS50238"/>
    </source>
</evidence>
<accession>A0A8H7BXU2</accession>
<evidence type="ECO:0000256" key="3">
    <source>
        <dbReference type="PROSITE-ProRule" id="PRU00125"/>
    </source>
</evidence>
<keyword evidence="8" id="KW-1185">Reference proteome</keyword>
<dbReference type="Gene3D" id="1.10.555.10">
    <property type="entry name" value="Rho GTPase activation protein"/>
    <property type="match status" value="1"/>
</dbReference>